<keyword evidence="2 4" id="KW-0694">RNA-binding</keyword>
<dbReference type="Gene3D" id="3.30.70.1560">
    <property type="entry name" value="Alpha-L RNA-binding motif"/>
    <property type="match status" value="1"/>
</dbReference>
<comment type="similarity">
    <text evidence="1 5">Belongs to the pseudouridine synthase RsuA family.</text>
</comment>
<dbReference type="InterPro" id="IPR042092">
    <property type="entry name" value="PsdUridine_s_RsuA/RluB/E/F_cat"/>
</dbReference>
<dbReference type="AlphaFoldDB" id="A0A9D2B617"/>
<dbReference type="EMBL" id="DXES01000003">
    <property type="protein sequence ID" value="HIX64630.1"/>
    <property type="molecule type" value="Genomic_DNA"/>
</dbReference>
<dbReference type="PROSITE" id="PS01149">
    <property type="entry name" value="PSI_RSU"/>
    <property type="match status" value="1"/>
</dbReference>
<dbReference type="InterPro" id="IPR036986">
    <property type="entry name" value="S4_RNA-bd_sf"/>
</dbReference>
<dbReference type="GO" id="GO:0003723">
    <property type="term" value="F:RNA binding"/>
    <property type="evidence" value="ECO:0007669"/>
    <property type="project" value="UniProtKB-KW"/>
</dbReference>
<proteinExistence type="inferred from homology"/>
<dbReference type="CDD" id="cd02553">
    <property type="entry name" value="PseudoU_synth_RsuA"/>
    <property type="match status" value="1"/>
</dbReference>
<dbReference type="Proteomes" id="UP000886800">
    <property type="component" value="Unassembled WGS sequence"/>
</dbReference>
<dbReference type="CDD" id="cd00165">
    <property type="entry name" value="S4"/>
    <property type="match status" value="1"/>
</dbReference>
<feature type="domain" description="RNA-binding S4" evidence="6">
    <location>
        <begin position="8"/>
        <end position="70"/>
    </location>
</feature>
<keyword evidence="3 5" id="KW-0413">Isomerase</keyword>
<protein>
    <recommendedName>
        <fullName evidence="5">Pseudouridine synthase</fullName>
        <ecNumber evidence="5">5.4.99.-</ecNumber>
    </recommendedName>
</protein>
<gene>
    <name evidence="7" type="ORF">H9736_00115</name>
</gene>
<dbReference type="InterPro" id="IPR002942">
    <property type="entry name" value="S4_RNA-bd"/>
</dbReference>
<accession>A0A9D2B617</accession>
<dbReference type="EC" id="5.4.99.-" evidence="5"/>
<evidence type="ECO:0000256" key="3">
    <source>
        <dbReference type="ARBA" id="ARBA00023235"/>
    </source>
</evidence>
<dbReference type="InterPro" id="IPR020103">
    <property type="entry name" value="PsdUridine_synth_cat_dom_sf"/>
</dbReference>
<dbReference type="InterPro" id="IPR018496">
    <property type="entry name" value="PsdUridine_synth_RsuA/RluB_CS"/>
</dbReference>
<dbReference type="InterPro" id="IPR020094">
    <property type="entry name" value="TruA/RsuA/RluB/E/F_N"/>
</dbReference>
<dbReference type="PROSITE" id="PS50889">
    <property type="entry name" value="S4"/>
    <property type="match status" value="1"/>
</dbReference>
<dbReference type="SUPFAM" id="SSF55120">
    <property type="entry name" value="Pseudouridine synthase"/>
    <property type="match status" value="1"/>
</dbReference>
<dbReference type="SUPFAM" id="SSF55174">
    <property type="entry name" value="Alpha-L RNA-binding motif"/>
    <property type="match status" value="1"/>
</dbReference>
<evidence type="ECO:0000256" key="1">
    <source>
        <dbReference type="ARBA" id="ARBA00008348"/>
    </source>
</evidence>
<dbReference type="PANTHER" id="PTHR47683">
    <property type="entry name" value="PSEUDOURIDINE SYNTHASE FAMILY PROTEIN-RELATED"/>
    <property type="match status" value="1"/>
</dbReference>
<dbReference type="InterPro" id="IPR006145">
    <property type="entry name" value="PsdUridine_synth_RsuA/RluA"/>
</dbReference>
<dbReference type="SMART" id="SM00363">
    <property type="entry name" value="S4"/>
    <property type="match status" value="1"/>
</dbReference>
<dbReference type="Gene3D" id="3.10.290.10">
    <property type="entry name" value="RNA-binding S4 domain"/>
    <property type="match status" value="1"/>
</dbReference>
<comment type="caution">
    <text evidence="7">The sequence shown here is derived from an EMBL/GenBank/DDBJ whole genome shotgun (WGS) entry which is preliminary data.</text>
</comment>
<dbReference type="Pfam" id="PF01479">
    <property type="entry name" value="S4"/>
    <property type="match status" value="1"/>
</dbReference>
<dbReference type="GO" id="GO:0000455">
    <property type="term" value="P:enzyme-directed rRNA pseudouridine synthesis"/>
    <property type="evidence" value="ECO:0007669"/>
    <property type="project" value="UniProtKB-ARBA"/>
</dbReference>
<dbReference type="GO" id="GO:0120159">
    <property type="term" value="F:rRNA pseudouridine synthase activity"/>
    <property type="evidence" value="ECO:0007669"/>
    <property type="project" value="UniProtKB-ARBA"/>
</dbReference>
<dbReference type="InterPro" id="IPR000748">
    <property type="entry name" value="PsdUridine_synth_RsuA/RluB/E/F"/>
</dbReference>
<evidence type="ECO:0000256" key="5">
    <source>
        <dbReference type="RuleBase" id="RU003887"/>
    </source>
</evidence>
<evidence type="ECO:0000313" key="7">
    <source>
        <dbReference type="EMBL" id="HIX64630.1"/>
    </source>
</evidence>
<organism evidence="7 8">
    <name type="scientific">Candidatus Anaerotruncus excrementipullorum</name>
    <dbReference type="NCBI Taxonomy" id="2838465"/>
    <lineage>
        <taxon>Bacteria</taxon>
        <taxon>Bacillati</taxon>
        <taxon>Bacillota</taxon>
        <taxon>Clostridia</taxon>
        <taxon>Eubacteriales</taxon>
        <taxon>Oscillospiraceae</taxon>
        <taxon>Anaerotruncus</taxon>
    </lineage>
</organism>
<evidence type="ECO:0000259" key="6">
    <source>
        <dbReference type="SMART" id="SM00363"/>
    </source>
</evidence>
<dbReference type="PANTHER" id="PTHR47683:SF4">
    <property type="entry name" value="PSEUDOURIDINE SYNTHASE"/>
    <property type="match status" value="1"/>
</dbReference>
<evidence type="ECO:0000256" key="2">
    <source>
        <dbReference type="ARBA" id="ARBA00022884"/>
    </source>
</evidence>
<dbReference type="Pfam" id="PF00849">
    <property type="entry name" value="PseudoU_synth_2"/>
    <property type="match status" value="1"/>
</dbReference>
<evidence type="ECO:0000256" key="4">
    <source>
        <dbReference type="PROSITE-ProRule" id="PRU00182"/>
    </source>
</evidence>
<dbReference type="NCBIfam" id="TIGR00093">
    <property type="entry name" value="pseudouridine synthase"/>
    <property type="match status" value="1"/>
</dbReference>
<dbReference type="Gene3D" id="3.30.70.580">
    <property type="entry name" value="Pseudouridine synthase I, catalytic domain, N-terminal subdomain"/>
    <property type="match status" value="1"/>
</dbReference>
<name>A0A9D2B617_9FIRM</name>
<sequence>MAQDRGLQRLDKLIAAQTSLSRRQVHQLLSRGQVTVNGQAVRRFDAKADPDTDQVALSGQPLALKRYSYLMLHKPQGVVCATQDRALPTVLDLVPEPLRRSGLFPAGRLDKDTTGFVLITNDGEFAHRILSPRSHVPKVYTAWLDKPADGQVVQAFAAGMQIGADRCLPARLELVEPGGRVARVTLREGMYHQIKRMFGAFGIGVQALHREQIGGLKLDPALPAGKCRELDREELEKILRE</sequence>
<dbReference type="InterPro" id="IPR050343">
    <property type="entry name" value="RsuA_PseudoU_synthase"/>
</dbReference>
<reference evidence="7" key="2">
    <citation type="submission" date="2021-04" db="EMBL/GenBank/DDBJ databases">
        <authorList>
            <person name="Gilroy R."/>
        </authorList>
    </citation>
    <scope>NUCLEOTIDE SEQUENCE</scope>
    <source>
        <strain evidence="7">CHK188-5543</strain>
    </source>
</reference>
<evidence type="ECO:0000313" key="8">
    <source>
        <dbReference type="Proteomes" id="UP000886800"/>
    </source>
</evidence>
<reference evidence="7" key="1">
    <citation type="journal article" date="2021" name="PeerJ">
        <title>Extensive microbial diversity within the chicken gut microbiome revealed by metagenomics and culture.</title>
        <authorList>
            <person name="Gilroy R."/>
            <person name="Ravi A."/>
            <person name="Getino M."/>
            <person name="Pursley I."/>
            <person name="Horton D.L."/>
            <person name="Alikhan N.F."/>
            <person name="Baker D."/>
            <person name="Gharbi K."/>
            <person name="Hall N."/>
            <person name="Watson M."/>
            <person name="Adriaenssens E.M."/>
            <person name="Foster-Nyarko E."/>
            <person name="Jarju S."/>
            <person name="Secka A."/>
            <person name="Antonio M."/>
            <person name="Oren A."/>
            <person name="Chaudhuri R.R."/>
            <person name="La Ragione R."/>
            <person name="Hildebrand F."/>
            <person name="Pallen M.J."/>
        </authorList>
    </citation>
    <scope>NUCLEOTIDE SEQUENCE</scope>
    <source>
        <strain evidence="7">CHK188-5543</strain>
    </source>
</reference>